<evidence type="ECO:0000256" key="6">
    <source>
        <dbReference type="ARBA" id="ARBA00022692"/>
    </source>
</evidence>
<dbReference type="InterPro" id="IPR005467">
    <property type="entry name" value="His_kinase_dom"/>
</dbReference>
<keyword evidence="5" id="KW-0808">Transferase</keyword>
<keyword evidence="7 13" id="KW-0418">Kinase</keyword>
<dbReference type="InterPro" id="IPR050398">
    <property type="entry name" value="HssS/ArlS-like"/>
</dbReference>
<keyword evidence="10 11" id="KW-0472">Membrane</keyword>
<dbReference type="Pfam" id="PF00512">
    <property type="entry name" value="HisKA"/>
    <property type="match status" value="1"/>
</dbReference>
<dbReference type="InterPro" id="IPR003661">
    <property type="entry name" value="HisK_dim/P_dom"/>
</dbReference>
<sequence length="465" mass="54274">MGNRKSLAKTLVKYSLLELFYSFIIILVSFFILRLLMINGNIYPANYAENQLPKIVEKTKKSDWKISDLPFYYQYKVISSKEENIHKTQNIDEKYKELISKAINNGKSKTDTLIYPRVFVHIKNNNIDMVVSYKVAAIPNSKELYSIFPNFELIYMGTFFILWVLGFSLLIYRSISIIRKELNKINQTNLYIRNLDLDYPVLNSDYKETDYILSSLNSMSLELKKTLNELWTRQEKEKSMIESLSHDIRTPITLIKGNLELLEEDSMQFNSNTINEKITNIQIGIQRLEKYIEKLKSINFNLHSEEDDVHDSNEKMTLSDKNVIENLISSLNSTAKFNNYNLIVLKKDNSQLLILKEDLYRTLENLLINSIENSSNNKDIYLSFENKKNTYSIYIEDRGPGFSQVDLKNAKSKYYTSKKYVGQTHGLGLHIVDQIAKKYNGKLILENIYNENTIIGARTRLEFNT</sequence>
<dbReference type="SUPFAM" id="SSF55874">
    <property type="entry name" value="ATPase domain of HSP90 chaperone/DNA topoisomerase II/histidine kinase"/>
    <property type="match status" value="1"/>
</dbReference>
<evidence type="ECO:0000256" key="1">
    <source>
        <dbReference type="ARBA" id="ARBA00000085"/>
    </source>
</evidence>
<keyword evidence="6 11" id="KW-0812">Transmembrane</keyword>
<evidence type="ECO:0000313" key="14">
    <source>
        <dbReference type="Proteomes" id="UP001164187"/>
    </source>
</evidence>
<evidence type="ECO:0000256" key="2">
    <source>
        <dbReference type="ARBA" id="ARBA00004141"/>
    </source>
</evidence>
<evidence type="ECO:0000256" key="5">
    <source>
        <dbReference type="ARBA" id="ARBA00022679"/>
    </source>
</evidence>
<dbReference type="SUPFAM" id="SSF47384">
    <property type="entry name" value="Homodimeric domain of signal transducing histidine kinase"/>
    <property type="match status" value="1"/>
</dbReference>
<reference evidence="13" key="1">
    <citation type="submission" date="2022-12" db="EMBL/GenBank/DDBJ databases">
        <title>Peptostreptococcus.</title>
        <authorList>
            <person name="Lee S.H."/>
        </authorList>
    </citation>
    <scope>NUCLEOTIDE SEQUENCE</scope>
    <source>
        <strain evidence="13">CBA3647</strain>
    </source>
</reference>
<dbReference type="CDD" id="cd00082">
    <property type="entry name" value="HisKA"/>
    <property type="match status" value="1"/>
</dbReference>
<evidence type="ECO:0000313" key="13">
    <source>
        <dbReference type="EMBL" id="WAW14563.1"/>
    </source>
</evidence>
<feature type="transmembrane region" description="Helical" evidence="11">
    <location>
        <begin position="20"/>
        <end position="38"/>
    </location>
</feature>
<comment type="catalytic activity">
    <reaction evidence="1">
        <text>ATP + protein L-histidine = ADP + protein N-phospho-L-histidine.</text>
        <dbReference type="EC" id="2.7.13.3"/>
    </reaction>
</comment>
<dbReference type="PROSITE" id="PS50109">
    <property type="entry name" value="HIS_KIN"/>
    <property type="match status" value="1"/>
</dbReference>
<dbReference type="EMBL" id="CP114052">
    <property type="protein sequence ID" value="WAW14563.1"/>
    <property type="molecule type" value="Genomic_DNA"/>
</dbReference>
<accession>A0ABY7JMH3</accession>
<evidence type="ECO:0000256" key="8">
    <source>
        <dbReference type="ARBA" id="ARBA00022989"/>
    </source>
</evidence>
<dbReference type="InterPro" id="IPR003594">
    <property type="entry name" value="HATPase_dom"/>
</dbReference>
<dbReference type="EC" id="2.7.13.3" evidence="3"/>
<feature type="transmembrane region" description="Helical" evidence="11">
    <location>
        <begin position="153"/>
        <end position="172"/>
    </location>
</feature>
<comment type="subcellular location">
    <subcellularLocation>
        <location evidence="2">Membrane</location>
        <topology evidence="2">Multi-pass membrane protein</topology>
    </subcellularLocation>
</comment>
<dbReference type="PANTHER" id="PTHR45528:SF8">
    <property type="entry name" value="HISTIDINE KINASE"/>
    <property type="match status" value="1"/>
</dbReference>
<dbReference type="GO" id="GO:0016301">
    <property type="term" value="F:kinase activity"/>
    <property type="evidence" value="ECO:0007669"/>
    <property type="project" value="UniProtKB-KW"/>
</dbReference>
<dbReference type="Proteomes" id="UP001164187">
    <property type="component" value="Chromosome"/>
</dbReference>
<gene>
    <name evidence="13" type="ORF">O0R46_08160</name>
</gene>
<keyword evidence="9" id="KW-0902">Two-component regulatory system</keyword>
<proteinExistence type="predicted"/>
<dbReference type="InterPro" id="IPR036890">
    <property type="entry name" value="HATPase_C_sf"/>
</dbReference>
<dbReference type="SMART" id="SM00387">
    <property type="entry name" value="HATPase_c"/>
    <property type="match status" value="1"/>
</dbReference>
<keyword evidence="4" id="KW-0597">Phosphoprotein</keyword>
<keyword evidence="8 11" id="KW-1133">Transmembrane helix</keyword>
<keyword evidence="14" id="KW-1185">Reference proteome</keyword>
<evidence type="ECO:0000259" key="12">
    <source>
        <dbReference type="PROSITE" id="PS50109"/>
    </source>
</evidence>
<evidence type="ECO:0000256" key="10">
    <source>
        <dbReference type="ARBA" id="ARBA00023136"/>
    </source>
</evidence>
<dbReference type="PANTHER" id="PTHR45528">
    <property type="entry name" value="SENSOR HISTIDINE KINASE CPXA"/>
    <property type="match status" value="1"/>
</dbReference>
<dbReference type="Gene3D" id="3.30.565.10">
    <property type="entry name" value="Histidine kinase-like ATPase, C-terminal domain"/>
    <property type="match status" value="1"/>
</dbReference>
<dbReference type="SMART" id="SM00388">
    <property type="entry name" value="HisKA"/>
    <property type="match status" value="1"/>
</dbReference>
<evidence type="ECO:0000256" key="9">
    <source>
        <dbReference type="ARBA" id="ARBA00023012"/>
    </source>
</evidence>
<evidence type="ECO:0000256" key="7">
    <source>
        <dbReference type="ARBA" id="ARBA00022777"/>
    </source>
</evidence>
<dbReference type="InterPro" id="IPR036097">
    <property type="entry name" value="HisK_dim/P_sf"/>
</dbReference>
<dbReference type="Gene3D" id="1.10.287.130">
    <property type="match status" value="1"/>
</dbReference>
<protein>
    <recommendedName>
        <fullName evidence="3">histidine kinase</fullName>
        <ecNumber evidence="3">2.7.13.3</ecNumber>
    </recommendedName>
</protein>
<name>A0ABY7JMH3_9FIRM</name>
<feature type="domain" description="Histidine kinase" evidence="12">
    <location>
        <begin position="243"/>
        <end position="465"/>
    </location>
</feature>
<dbReference type="RefSeq" id="WP_269311260.1">
    <property type="nucleotide sequence ID" value="NZ_CP114052.1"/>
</dbReference>
<evidence type="ECO:0000256" key="11">
    <source>
        <dbReference type="SAM" id="Phobius"/>
    </source>
</evidence>
<dbReference type="Pfam" id="PF02518">
    <property type="entry name" value="HATPase_c"/>
    <property type="match status" value="1"/>
</dbReference>
<evidence type="ECO:0000256" key="4">
    <source>
        <dbReference type="ARBA" id="ARBA00022553"/>
    </source>
</evidence>
<evidence type="ECO:0000256" key="3">
    <source>
        <dbReference type="ARBA" id="ARBA00012438"/>
    </source>
</evidence>
<organism evidence="13 14">
    <name type="scientific">Peptostreptococcus equinus</name>
    <dbReference type="NCBI Taxonomy" id="3003601"/>
    <lineage>
        <taxon>Bacteria</taxon>
        <taxon>Bacillati</taxon>
        <taxon>Bacillota</taxon>
        <taxon>Clostridia</taxon>
        <taxon>Peptostreptococcales</taxon>
        <taxon>Peptostreptococcaceae</taxon>
        <taxon>Peptostreptococcus</taxon>
    </lineage>
</organism>